<dbReference type="GO" id="GO:0055085">
    <property type="term" value="P:transmembrane transport"/>
    <property type="evidence" value="ECO:0007669"/>
    <property type="project" value="InterPro"/>
</dbReference>
<gene>
    <name evidence="10" type="ORF">DesyoDRAFT_4149</name>
</gene>
<dbReference type="InterPro" id="IPR000515">
    <property type="entry name" value="MetI-like"/>
</dbReference>
<dbReference type="CDD" id="cd06261">
    <property type="entry name" value="TM_PBP2"/>
    <property type="match status" value="1"/>
</dbReference>
<comment type="subcellular location">
    <subcellularLocation>
        <location evidence="1 8">Cell membrane</location>
        <topology evidence="1 8">Multi-pass membrane protein</topology>
    </subcellularLocation>
</comment>
<keyword evidence="4 8" id="KW-0812">Transmembrane</keyword>
<dbReference type="EMBL" id="CM001441">
    <property type="protein sequence ID" value="EHQ91108.1"/>
    <property type="molecule type" value="Genomic_DNA"/>
</dbReference>
<evidence type="ECO:0000256" key="7">
    <source>
        <dbReference type="ARBA" id="ARBA00024202"/>
    </source>
</evidence>
<evidence type="ECO:0000256" key="8">
    <source>
        <dbReference type="RuleBase" id="RU363032"/>
    </source>
</evidence>
<organism evidence="10 11">
    <name type="scientific">Desulfosporosinus youngiae DSM 17734</name>
    <dbReference type="NCBI Taxonomy" id="768710"/>
    <lineage>
        <taxon>Bacteria</taxon>
        <taxon>Bacillati</taxon>
        <taxon>Bacillota</taxon>
        <taxon>Clostridia</taxon>
        <taxon>Eubacteriales</taxon>
        <taxon>Desulfitobacteriaceae</taxon>
        <taxon>Desulfosporosinus</taxon>
    </lineage>
</organism>
<keyword evidence="5 8" id="KW-1133">Transmembrane helix</keyword>
<evidence type="ECO:0000256" key="3">
    <source>
        <dbReference type="ARBA" id="ARBA00022475"/>
    </source>
</evidence>
<keyword evidence="2 8" id="KW-0813">Transport</keyword>
<evidence type="ECO:0000256" key="4">
    <source>
        <dbReference type="ARBA" id="ARBA00022692"/>
    </source>
</evidence>
<evidence type="ECO:0000256" key="6">
    <source>
        <dbReference type="ARBA" id="ARBA00023136"/>
    </source>
</evidence>
<proteinExistence type="inferred from homology"/>
<feature type="transmembrane region" description="Helical" evidence="8">
    <location>
        <begin position="239"/>
        <end position="261"/>
    </location>
</feature>
<feature type="transmembrane region" description="Helical" evidence="8">
    <location>
        <begin position="12"/>
        <end position="33"/>
    </location>
</feature>
<dbReference type="HOGENOM" id="CLU_028518_1_2_9"/>
<feature type="transmembrane region" description="Helical" evidence="8">
    <location>
        <begin position="134"/>
        <end position="154"/>
    </location>
</feature>
<comment type="similarity">
    <text evidence="7">Belongs to the binding-protein-dependent transport system permease family. OppBC subfamily.</text>
</comment>
<feature type="transmembrane region" description="Helical" evidence="8">
    <location>
        <begin position="193"/>
        <end position="219"/>
    </location>
</feature>
<dbReference type="NCBIfam" id="NF045474">
    <property type="entry name" value="Opp2C"/>
    <property type="match status" value="1"/>
</dbReference>
<dbReference type="SUPFAM" id="SSF161098">
    <property type="entry name" value="MetI-like"/>
    <property type="match status" value="1"/>
</dbReference>
<reference evidence="10 11" key="1">
    <citation type="submission" date="2011-11" db="EMBL/GenBank/DDBJ databases">
        <title>The Noncontiguous Finished genome of Desulfosporosinus youngiae DSM 17734.</title>
        <authorList>
            <consortium name="US DOE Joint Genome Institute (JGI-PGF)"/>
            <person name="Lucas S."/>
            <person name="Han J."/>
            <person name="Lapidus A."/>
            <person name="Cheng J.-F."/>
            <person name="Goodwin L."/>
            <person name="Pitluck S."/>
            <person name="Peters L."/>
            <person name="Ovchinnikova G."/>
            <person name="Lu M."/>
            <person name="Land M.L."/>
            <person name="Hauser L."/>
            <person name="Pester M."/>
            <person name="Spring S."/>
            <person name="Ollivier B."/>
            <person name="Rattei T."/>
            <person name="Klenk H.-P."/>
            <person name="Wagner M."/>
            <person name="Loy A."/>
            <person name="Woyke T.J."/>
        </authorList>
    </citation>
    <scope>NUCLEOTIDE SEQUENCE [LARGE SCALE GENOMIC DNA]</scope>
    <source>
        <strain evidence="10 11">DSM 17734</strain>
    </source>
</reference>
<accession>H5XXA2</accession>
<evidence type="ECO:0000313" key="10">
    <source>
        <dbReference type="EMBL" id="EHQ91108.1"/>
    </source>
</evidence>
<dbReference type="InterPro" id="IPR035906">
    <property type="entry name" value="MetI-like_sf"/>
</dbReference>
<dbReference type="Pfam" id="PF12911">
    <property type="entry name" value="OppC_N"/>
    <property type="match status" value="1"/>
</dbReference>
<keyword evidence="11" id="KW-1185">Reference proteome</keyword>
<feature type="domain" description="ABC transmembrane type-1" evidence="9">
    <location>
        <begin position="72"/>
        <end position="261"/>
    </location>
</feature>
<evidence type="ECO:0000256" key="5">
    <source>
        <dbReference type="ARBA" id="ARBA00022989"/>
    </source>
</evidence>
<dbReference type="RefSeq" id="WP_007785858.1">
    <property type="nucleotide sequence ID" value="NZ_CM001441.1"/>
</dbReference>
<dbReference type="Pfam" id="PF00528">
    <property type="entry name" value="BPD_transp_1"/>
    <property type="match status" value="1"/>
</dbReference>
<dbReference type="Gene3D" id="1.10.3720.10">
    <property type="entry name" value="MetI-like"/>
    <property type="match status" value="1"/>
</dbReference>
<evidence type="ECO:0000313" key="11">
    <source>
        <dbReference type="Proteomes" id="UP000005104"/>
    </source>
</evidence>
<dbReference type="InterPro" id="IPR050366">
    <property type="entry name" value="BP-dependent_transpt_permease"/>
</dbReference>
<dbReference type="PANTHER" id="PTHR43386">
    <property type="entry name" value="OLIGOPEPTIDE TRANSPORT SYSTEM PERMEASE PROTEIN APPC"/>
    <property type="match status" value="1"/>
</dbReference>
<dbReference type="InterPro" id="IPR053385">
    <property type="entry name" value="ABC_transport_permease"/>
</dbReference>
<dbReference type="Proteomes" id="UP000005104">
    <property type="component" value="Chromosome"/>
</dbReference>
<dbReference type="AlphaFoldDB" id="H5XXA2"/>
<dbReference type="GO" id="GO:0005886">
    <property type="term" value="C:plasma membrane"/>
    <property type="evidence" value="ECO:0007669"/>
    <property type="project" value="UniProtKB-SubCell"/>
</dbReference>
<dbReference type="PROSITE" id="PS50928">
    <property type="entry name" value="ABC_TM1"/>
    <property type="match status" value="1"/>
</dbReference>
<feature type="transmembrane region" description="Helical" evidence="8">
    <location>
        <begin position="107"/>
        <end position="128"/>
    </location>
</feature>
<evidence type="ECO:0000256" key="1">
    <source>
        <dbReference type="ARBA" id="ARBA00004651"/>
    </source>
</evidence>
<name>H5XXA2_9FIRM</name>
<feature type="transmembrane region" description="Helical" evidence="8">
    <location>
        <begin position="76"/>
        <end position="100"/>
    </location>
</feature>
<dbReference type="InterPro" id="IPR025966">
    <property type="entry name" value="OppC_N"/>
</dbReference>
<dbReference type="STRING" id="768710.DesyoDRAFT_4149"/>
<protein>
    <submittedName>
        <fullName evidence="10">ABC-type dipeptide/oligopeptide/nickel transport system, permease component</fullName>
    </submittedName>
</protein>
<keyword evidence="3" id="KW-1003">Cell membrane</keyword>
<dbReference type="PANTHER" id="PTHR43386:SF1">
    <property type="entry name" value="D,D-DIPEPTIDE TRANSPORT SYSTEM PERMEASE PROTEIN DDPC-RELATED"/>
    <property type="match status" value="1"/>
</dbReference>
<sequence length="282" mass="29959">MKLKSLVHDPLALLGLILIAVILAAAVLAPWLAPYDPLQVNTNHRLESPSSGYLLGTDHMGRCILSRILHGARSSLSISFLVLGMTLSLGTLVGTLAGYAGGKLDDLIVGIIDILLAFPGLILALVIAGMLGPSIAHVMIAITAVQWVGYARIIRAMVASGKEKEYIKAARTGGGSHLSLVLRHILPNVLSPIIVLATLDMGATILTISGMSFLGLGAQPPQPEWGAMLNDGRPYMYRAPWIMIFPGLAILMTVLAFNLLGDGMRDCFDPREVQKPGKQVTG</sequence>
<dbReference type="OrthoDB" id="9797852at2"/>
<evidence type="ECO:0000256" key="2">
    <source>
        <dbReference type="ARBA" id="ARBA00022448"/>
    </source>
</evidence>
<evidence type="ECO:0000259" key="9">
    <source>
        <dbReference type="PROSITE" id="PS50928"/>
    </source>
</evidence>
<keyword evidence="6 8" id="KW-0472">Membrane</keyword>
<dbReference type="eggNOG" id="COG1173">
    <property type="taxonomic scope" value="Bacteria"/>
</dbReference>